<reference evidence="1" key="1">
    <citation type="journal article" date="2020" name="Nature">
        <title>Giant virus diversity and host interactions through global metagenomics.</title>
        <authorList>
            <person name="Schulz F."/>
            <person name="Roux S."/>
            <person name="Paez-Espino D."/>
            <person name="Jungbluth S."/>
            <person name="Walsh D.A."/>
            <person name="Denef V.J."/>
            <person name="McMahon K.D."/>
            <person name="Konstantinidis K.T."/>
            <person name="Eloe-Fadrosh E.A."/>
            <person name="Kyrpides N.C."/>
            <person name="Woyke T."/>
        </authorList>
    </citation>
    <scope>NUCLEOTIDE SEQUENCE</scope>
    <source>
        <strain evidence="1">GVMAG-M-3300023184-60</strain>
    </source>
</reference>
<evidence type="ECO:0000313" key="1">
    <source>
        <dbReference type="EMBL" id="QHT89511.1"/>
    </source>
</evidence>
<organism evidence="1">
    <name type="scientific">viral metagenome</name>
    <dbReference type="NCBI Taxonomy" id="1070528"/>
    <lineage>
        <taxon>unclassified sequences</taxon>
        <taxon>metagenomes</taxon>
        <taxon>organismal metagenomes</taxon>
    </lineage>
</organism>
<dbReference type="EMBL" id="MN740141">
    <property type="protein sequence ID" value="QHT89511.1"/>
    <property type="molecule type" value="Genomic_DNA"/>
</dbReference>
<accession>A0A6C0I923</accession>
<proteinExistence type="predicted"/>
<protein>
    <submittedName>
        <fullName evidence="1">Uncharacterized protein</fullName>
    </submittedName>
</protein>
<name>A0A6C0I923_9ZZZZ</name>
<dbReference type="AlphaFoldDB" id="A0A6C0I923"/>
<sequence>MIYISVTTSYTSYARSLASNTLRASNTLPYKQGSLRYHTAGTASAKREIPKLTRMAMAEGGDGGYFNNLNLPLYLNTSLSSLNLTKSDYYMNMPTTGESIEISSIYLNIDKVKGVYFSKDVKNVIFTFPEKLSELYYYNSSKGQIYKISNNTRIQMKNLKKFVLQSFNNNIDGIIF</sequence>